<reference evidence="1" key="1">
    <citation type="submission" date="2021-12" db="EMBL/GenBank/DDBJ databases">
        <authorList>
            <person name="King R."/>
        </authorList>
    </citation>
    <scope>NUCLEOTIDE SEQUENCE</scope>
</reference>
<evidence type="ECO:0000313" key="1">
    <source>
        <dbReference type="EMBL" id="CAH0385213.1"/>
    </source>
</evidence>
<sequence length="226" mass="26624">MFSSKVGIINIPKFTKSLWKNQVTEFIEKHSHEFQVGRRHLANIMGRDPETFTQEDIDESIEYLFPSGLFEPLARPMMKPPETIFAAKKEAEFDESGKPFHWLFYTTYPNFFELLHNVVGKMKELNRFEDEQIRKGLTPPENSAVIDYFSSPENNYLQYKQFLALMDRFIQHPYAYLAADTYEPVRKSLLDKRKQIVELEPQFTEDGRTYITTTASETSLWMNCHI</sequence>
<dbReference type="EMBL" id="OU963863">
    <property type="protein sequence ID" value="CAH0385213.1"/>
    <property type="molecule type" value="Genomic_DNA"/>
</dbReference>
<dbReference type="Proteomes" id="UP001152759">
    <property type="component" value="Chromosome 2"/>
</dbReference>
<accession>A0A9P0A3X0</accession>
<proteinExistence type="predicted"/>
<name>A0A9P0A3X0_BEMTA</name>
<organism evidence="1 2">
    <name type="scientific">Bemisia tabaci</name>
    <name type="common">Sweetpotato whitefly</name>
    <name type="synonym">Aleurodes tabaci</name>
    <dbReference type="NCBI Taxonomy" id="7038"/>
    <lineage>
        <taxon>Eukaryota</taxon>
        <taxon>Metazoa</taxon>
        <taxon>Ecdysozoa</taxon>
        <taxon>Arthropoda</taxon>
        <taxon>Hexapoda</taxon>
        <taxon>Insecta</taxon>
        <taxon>Pterygota</taxon>
        <taxon>Neoptera</taxon>
        <taxon>Paraneoptera</taxon>
        <taxon>Hemiptera</taxon>
        <taxon>Sternorrhyncha</taxon>
        <taxon>Aleyrodoidea</taxon>
        <taxon>Aleyrodidae</taxon>
        <taxon>Aleyrodinae</taxon>
        <taxon>Bemisia</taxon>
    </lineage>
</organism>
<evidence type="ECO:0000313" key="2">
    <source>
        <dbReference type="Proteomes" id="UP001152759"/>
    </source>
</evidence>
<gene>
    <name evidence="1" type="ORF">BEMITA_LOCUS4465</name>
</gene>
<protein>
    <submittedName>
        <fullName evidence="1">Uncharacterized protein</fullName>
    </submittedName>
</protein>
<dbReference type="AlphaFoldDB" id="A0A9P0A3X0"/>
<keyword evidence="2" id="KW-1185">Reference proteome</keyword>